<dbReference type="InterPro" id="IPR011050">
    <property type="entry name" value="Pectin_lyase_fold/virulence"/>
</dbReference>
<dbReference type="InterPro" id="IPR012332">
    <property type="entry name" value="Autotransporter_pectin_lyase_C"/>
</dbReference>
<dbReference type="InterPro" id="IPR051551">
    <property type="entry name" value="Autotransporter_adhesion"/>
</dbReference>
<dbReference type="PROSITE" id="PS51208">
    <property type="entry name" value="AUTOTRANSPORTER"/>
    <property type="match status" value="1"/>
</dbReference>
<dbReference type="RefSeq" id="WP_033460906.1">
    <property type="nucleotide sequence ID" value="NZ_NEVV01000001.1"/>
</dbReference>
<feature type="compositionally biased region" description="Pro residues" evidence="2">
    <location>
        <begin position="556"/>
        <end position="584"/>
    </location>
</feature>
<dbReference type="SUPFAM" id="SSF51126">
    <property type="entry name" value="Pectin lyase-like"/>
    <property type="match status" value="1"/>
</dbReference>
<keyword evidence="1 3" id="KW-0732">Signal</keyword>
<feature type="chain" id="PRO_5047269628" evidence="3">
    <location>
        <begin position="36"/>
        <end position="894"/>
    </location>
</feature>
<organism evidence="5 6">
    <name type="scientific">Bordetella genomosp. 6</name>
    <dbReference type="NCBI Taxonomy" id="463024"/>
    <lineage>
        <taxon>Bacteria</taxon>
        <taxon>Pseudomonadati</taxon>
        <taxon>Pseudomonadota</taxon>
        <taxon>Betaproteobacteria</taxon>
        <taxon>Burkholderiales</taxon>
        <taxon>Alcaligenaceae</taxon>
        <taxon>Bordetella</taxon>
    </lineage>
</organism>
<accession>A0ABX4FEW4</accession>
<dbReference type="Pfam" id="PF03797">
    <property type="entry name" value="Autotransporter"/>
    <property type="match status" value="1"/>
</dbReference>
<gene>
    <name evidence="5" type="ORF">CAL23_01760</name>
</gene>
<dbReference type="InterPro" id="IPR003992">
    <property type="entry name" value="Pertactin"/>
</dbReference>
<dbReference type="InterPro" id="IPR036709">
    <property type="entry name" value="Autotransporte_beta_dom_sf"/>
</dbReference>
<dbReference type="PANTHER" id="PTHR35037">
    <property type="entry name" value="C-TERMINAL REGION OF AIDA-LIKE PROTEIN"/>
    <property type="match status" value="1"/>
</dbReference>
<dbReference type="Gene3D" id="2.40.128.130">
    <property type="entry name" value="Autotransporter beta-domain"/>
    <property type="match status" value="1"/>
</dbReference>
<dbReference type="NCBIfam" id="TIGR01414">
    <property type="entry name" value="autotrans_barl"/>
    <property type="match status" value="1"/>
</dbReference>
<dbReference type="InterPro" id="IPR004899">
    <property type="entry name" value="Pertactin_central"/>
</dbReference>
<reference evidence="5 6" key="1">
    <citation type="submission" date="2017-05" db="EMBL/GenBank/DDBJ databases">
        <title>Complete and WGS of Bordetella genogroups.</title>
        <authorList>
            <person name="Spilker T."/>
            <person name="Lipuma J."/>
        </authorList>
    </citation>
    <scope>NUCLEOTIDE SEQUENCE [LARGE SCALE GENOMIC DNA]</scope>
    <source>
        <strain evidence="5 6">AU3139</strain>
    </source>
</reference>
<proteinExistence type="predicted"/>
<name>A0ABX4FEW4_9BORD</name>
<feature type="region of interest" description="Disordered" evidence="2">
    <location>
        <begin position="191"/>
        <end position="224"/>
    </location>
</feature>
<evidence type="ECO:0000313" key="6">
    <source>
        <dbReference type="Proteomes" id="UP000216524"/>
    </source>
</evidence>
<dbReference type="Pfam" id="PF03212">
    <property type="entry name" value="Pertactin"/>
    <property type="match status" value="1"/>
</dbReference>
<dbReference type="PANTHER" id="PTHR35037:SF7">
    <property type="entry name" value="AUTOTRANSPORTER"/>
    <property type="match status" value="1"/>
</dbReference>
<evidence type="ECO:0000256" key="1">
    <source>
        <dbReference type="ARBA" id="ARBA00022729"/>
    </source>
</evidence>
<dbReference type="Gene3D" id="2.160.20.20">
    <property type="match status" value="1"/>
</dbReference>
<dbReference type="InterPro" id="IPR006315">
    <property type="entry name" value="OM_autotransptr_brl_dom"/>
</dbReference>
<comment type="caution">
    <text evidence="5">The sequence shown here is derived from an EMBL/GenBank/DDBJ whole genome shotgun (WGS) entry which is preliminary data.</text>
</comment>
<sequence>MTTTPAATTSARPTLRRTACFLAAGTLGIPLGAQADWNSQTIRKTSQQDHGIHIQASDASDAAAATNMDIDVSGRYAAGILMEKPGATLTVTGGMVSSSGTLVGAVGTTLREMATVVVKHGTLLMTGTRVTNKNEGATAGSVLDASGADAAVHLVNVPFAAHSAGVSIQDGAQATFTRGDITVQEGYGLHASGSQGAASPTRVEMTGGSVTSKSTSTSAVRVGGHSEFSATSTRIQGAGGGLQVMRGGGVQLDSAVIQDTGQDPASPIAGGWVGLRIDLGHATLTQTTVTARQGGAALDIVDGTFMAKGGMLAAPKGAAIRTSSGFSAANPADASQAAITLQDGARAQGAVLLHHRGTKPFLLTLDSGAQAEGDIVTRLPDGVQVAPPLVPPLYGGAPGRLDMRIAGAAQWRGATSVLNALAIDAGTWTLTASSSLKKLTLGQQGRVVFEHKDGHAYKTLTLATLEGDGGEFQMNSNAAAGQSDQLVVTGSAAGEHRLRVQDSGHEPDNARAMTLVRTPQGSTAAFSLANKDGKVDIGTYRYQLMADGKGNWALAEPPPPAPPVEPEPAPPAPQPEPPVPAPRPPADRELSAAANAAVNTGGVGAASTLWYAENNALSKRLGELRLNPDAGGAWTRGFGQHQQLSNRAGRRFDQKVAGFELGADHAVAVAGGRWHLGGLAGYTRGDRGFTDDGGGHTDSVHVGGYATYIANSGFYLDATLRASRLENDFKVVGSDGRAVKGKYRTHGVGASIEAGRRFARADGWFVEPQAELAVFRAGGGSYRAANGLRVRDEGGSSVLGRLGLEAGKRIELAGGGQVQPYLKASVLQEFNGAGTVRTNGIAHRTELRGARAELGLGVAAALGRGHGLYASYEYSKGPKLAIPWTFHAGYRYSW</sequence>
<evidence type="ECO:0000256" key="3">
    <source>
        <dbReference type="SAM" id="SignalP"/>
    </source>
</evidence>
<evidence type="ECO:0000259" key="4">
    <source>
        <dbReference type="PROSITE" id="PS51208"/>
    </source>
</evidence>
<keyword evidence="6" id="KW-1185">Reference proteome</keyword>
<dbReference type="CDD" id="cd01343">
    <property type="entry name" value="PL1_Passenger_AT"/>
    <property type="match status" value="1"/>
</dbReference>
<feature type="compositionally biased region" description="Low complexity" evidence="2">
    <location>
        <begin position="206"/>
        <end position="218"/>
    </location>
</feature>
<dbReference type="EMBL" id="NEVV01000001">
    <property type="protein sequence ID" value="OZI80483.1"/>
    <property type="molecule type" value="Genomic_DNA"/>
</dbReference>
<feature type="signal peptide" evidence="3">
    <location>
        <begin position="1"/>
        <end position="35"/>
    </location>
</feature>
<dbReference type="PRINTS" id="PR01484">
    <property type="entry name" value="PRTACTNFAMLY"/>
</dbReference>
<feature type="region of interest" description="Disordered" evidence="2">
    <location>
        <begin position="551"/>
        <end position="590"/>
    </location>
</feature>
<dbReference type="SMART" id="SM00869">
    <property type="entry name" value="Autotransporter"/>
    <property type="match status" value="1"/>
</dbReference>
<evidence type="ECO:0000256" key="2">
    <source>
        <dbReference type="SAM" id="MobiDB-lite"/>
    </source>
</evidence>
<protein>
    <submittedName>
        <fullName evidence="5">Pertactin</fullName>
    </submittedName>
</protein>
<dbReference type="PRINTS" id="PR01482">
    <property type="entry name" value="PERTACTIN"/>
</dbReference>
<evidence type="ECO:0000313" key="5">
    <source>
        <dbReference type="EMBL" id="OZI80483.1"/>
    </source>
</evidence>
<dbReference type="Proteomes" id="UP000216524">
    <property type="component" value="Unassembled WGS sequence"/>
</dbReference>
<dbReference type="InterPro" id="IPR005546">
    <property type="entry name" value="Autotransporte_beta"/>
</dbReference>
<feature type="domain" description="Autotransporter" evidence="4">
    <location>
        <begin position="626"/>
        <end position="894"/>
    </location>
</feature>
<dbReference type="SUPFAM" id="SSF103515">
    <property type="entry name" value="Autotransporter"/>
    <property type="match status" value="1"/>
</dbReference>
<dbReference type="InterPro" id="IPR003991">
    <property type="entry name" value="Pertactin_virulence_factor"/>
</dbReference>